<gene>
    <name evidence="1" type="ORF">GTP46_26725</name>
</gene>
<dbReference type="EMBL" id="WWCN01000024">
    <property type="protein sequence ID" value="MYM26229.1"/>
    <property type="molecule type" value="Genomic_DNA"/>
</dbReference>
<accession>A0A6L8KFK0</accession>
<protein>
    <submittedName>
        <fullName evidence="1">Uncharacterized protein</fullName>
    </submittedName>
</protein>
<keyword evidence="2" id="KW-1185">Reference proteome</keyword>
<comment type="caution">
    <text evidence="1">The sequence shown here is derived from an EMBL/GenBank/DDBJ whole genome shotgun (WGS) entry which is preliminary data.</text>
</comment>
<evidence type="ECO:0000313" key="1">
    <source>
        <dbReference type="EMBL" id="MYM26229.1"/>
    </source>
</evidence>
<reference evidence="1 2" key="1">
    <citation type="submission" date="2019-12" db="EMBL/GenBank/DDBJ databases">
        <title>Novel species isolated from a subtropical stream in China.</title>
        <authorList>
            <person name="Lu H."/>
        </authorList>
    </citation>
    <scope>NUCLEOTIDE SEQUENCE [LARGE SCALE GENOMIC DNA]</scope>
    <source>
        <strain evidence="1 2">FT135W</strain>
    </source>
</reference>
<dbReference type="RefSeq" id="WP_161009669.1">
    <property type="nucleotide sequence ID" value="NZ_WWCN01000024.1"/>
</dbReference>
<dbReference type="Proteomes" id="UP000479335">
    <property type="component" value="Unassembled WGS sequence"/>
</dbReference>
<dbReference type="AlphaFoldDB" id="A0A6L8KFK0"/>
<name>A0A6L8KFK0_9BURK</name>
<evidence type="ECO:0000313" key="2">
    <source>
        <dbReference type="Proteomes" id="UP000479335"/>
    </source>
</evidence>
<sequence>MDIPAYRERLVKPRVKFEFWHHKTISLFIPGFAEHQHWLNEACARNGIDSKNAAILLSEEEVGANKFHGKGPVLIANIPSYLDPYFAELVSAEPEIINIGSLDLRSRESLLVWNVTDSDGRIHSVAVPAGILPDLLTPTVNRDGKGMSFARFVFRCGEGAFLGAFWFDDDDVLGAQAASMCSQSYLDYSEEEQAAADARTIKAGSPTPWVGTPWTDDDGSIFTQLPVFSK</sequence>
<organism evidence="1 2">
    <name type="scientific">Duganella flavida</name>
    <dbReference type="NCBI Taxonomy" id="2692175"/>
    <lineage>
        <taxon>Bacteria</taxon>
        <taxon>Pseudomonadati</taxon>
        <taxon>Pseudomonadota</taxon>
        <taxon>Betaproteobacteria</taxon>
        <taxon>Burkholderiales</taxon>
        <taxon>Oxalobacteraceae</taxon>
        <taxon>Telluria group</taxon>
        <taxon>Duganella</taxon>
    </lineage>
</organism>
<proteinExistence type="predicted"/>